<proteinExistence type="predicted"/>
<sequence>MRIEVTRAGPAFEGAPFGDTGPYEMLAGRLWGEVDPAHPLNAVIADLGLAPVNAAGRVEYDCDFHLLKPAGMHRGNRRILYDVLNRGGKVALHTLNDAPRDAEGTMRMACNDPATLADAGNGFLMRQGYTLLWTGWQGRGAIGEGAMAARLPVAQGVTGISREEYVFDHPRSPVTAALSYPAAAMEQAACTLTVRQYPGDPRTAIPAGGWRFVSDTQIEIDRPAGFDAGAIYEFAYPAREATVMGLGFAAVRDAVSFLRHEGPGNPLTGIEHVLAYGMSQAGRFLRDFLHLGFNQDLEGRRVFDGVMACMAGSRRAFVNHRFAQPGRFARQHEDRLFPHDQFPFAYAVTTDPVSGRTDGILARCEETGTSPRVIQTESSADFFQGRASLLATDGLGNDIPVPENVRLYHFAGIQHGGGGDPTLDYARLFPCAAYPPNLADCSGPHRALLTALDRWVSGDALPPPGAFPAAGGGTLVPAAPERYGFPAIPGVTYSGAVNALAEMDYSADPPRAIPGRNYAVLVPAIDADGNERTGVRVPEIAVPVGTHTGWNPRRPGYAGGALSPIGAFLPFAATREERIASGDPRPSLAERYPEDADRERKLVEAAEDLCRRGLLLTEDAAGIAAGVRRRPSRGT</sequence>
<evidence type="ECO:0000313" key="2">
    <source>
        <dbReference type="EMBL" id="MFD0948565.1"/>
    </source>
</evidence>
<feature type="domain" description="Alpha/beta hydrolase" evidence="1">
    <location>
        <begin position="210"/>
        <end position="623"/>
    </location>
</feature>
<keyword evidence="2" id="KW-0378">Hydrolase</keyword>
<dbReference type="InterPro" id="IPR045394">
    <property type="entry name" value="Abhydrolase_dom"/>
</dbReference>
<keyword evidence="3" id="KW-1185">Reference proteome</keyword>
<evidence type="ECO:0000313" key="3">
    <source>
        <dbReference type="Proteomes" id="UP001596977"/>
    </source>
</evidence>
<accession>A0ABW3HD58</accession>
<evidence type="ECO:0000259" key="1">
    <source>
        <dbReference type="Pfam" id="PF20091"/>
    </source>
</evidence>
<dbReference type="EMBL" id="JBHTJG010000014">
    <property type="protein sequence ID" value="MFD0948565.1"/>
    <property type="molecule type" value="Genomic_DNA"/>
</dbReference>
<name>A0ABW3HD58_9SPHN</name>
<gene>
    <name evidence="2" type="ORF">ACFQ1E_19660</name>
</gene>
<protein>
    <submittedName>
        <fullName evidence="2">Alpha/beta hydrolase domain-containing protein</fullName>
    </submittedName>
</protein>
<dbReference type="Pfam" id="PF20091">
    <property type="entry name" value="Abhydrolase_10"/>
    <property type="match status" value="1"/>
</dbReference>
<dbReference type="RefSeq" id="WP_264946456.1">
    <property type="nucleotide sequence ID" value="NZ_JAPDRA010000014.1"/>
</dbReference>
<organism evidence="2 3">
    <name type="scientific">Sphingomonas canadensis</name>
    <dbReference type="NCBI Taxonomy" id="1219257"/>
    <lineage>
        <taxon>Bacteria</taxon>
        <taxon>Pseudomonadati</taxon>
        <taxon>Pseudomonadota</taxon>
        <taxon>Alphaproteobacteria</taxon>
        <taxon>Sphingomonadales</taxon>
        <taxon>Sphingomonadaceae</taxon>
        <taxon>Sphingomonas</taxon>
    </lineage>
</organism>
<dbReference type="Proteomes" id="UP001596977">
    <property type="component" value="Unassembled WGS sequence"/>
</dbReference>
<reference evidence="3" key="1">
    <citation type="journal article" date="2019" name="Int. J. Syst. Evol. Microbiol.">
        <title>The Global Catalogue of Microorganisms (GCM) 10K type strain sequencing project: providing services to taxonomists for standard genome sequencing and annotation.</title>
        <authorList>
            <consortium name="The Broad Institute Genomics Platform"/>
            <consortium name="The Broad Institute Genome Sequencing Center for Infectious Disease"/>
            <person name="Wu L."/>
            <person name="Ma J."/>
        </authorList>
    </citation>
    <scope>NUCLEOTIDE SEQUENCE [LARGE SCALE GENOMIC DNA]</scope>
    <source>
        <strain evidence="3">CCUG 62982</strain>
    </source>
</reference>
<dbReference type="GO" id="GO:0016787">
    <property type="term" value="F:hydrolase activity"/>
    <property type="evidence" value="ECO:0007669"/>
    <property type="project" value="UniProtKB-KW"/>
</dbReference>
<comment type="caution">
    <text evidence="2">The sequence shown here is derived from an EMBL/GenBank/DDBJ whole genome shotgun (WGS) entry which is preliminary data.</text>
</comment>